<dbReference type="SUPFAM" id="SSF102588">
    <property type="entry name" value="LmbE-like"/>
    <property type="match status" value="1"/>
</dbReference>
<reference evidence="1" key="2">
    <citation type="submission" date="2020-09" db="EMBL/GenBank/DDBJ databases">
        <authorList>
            <person name="Sun Q."/>
            <person name="Sedlacek I."/>
        </authorList>
    </citation>
    <scope>NUCLEOTIDE SEQUENCE</scope>
    <source>
        <strain evidence="1">CCM 8711</strain>
    </source>
</reference>
<accession>A0A917N1E1</accession>
<dbReference type="InterPro" id="IPR029063">
    <property type="entry name" value="SAM-dependent_MTases_sf"/>
</dbReference>
<comment type="caution">
    <text evidence="1">The sequence shown here is derived from an EMBL/GenBank/DDBJ whole genome shotgun (WGS) entry which is preliminary data.</text>
</comment>
<name>A0A917N1E1_9SPHI</name>
<evidence type="ECO:0008006" key="3">
    <source>
        <dbReference type="Google" id="ProtNLM"/>
    </source>
</evidence>
<dbReference type="GO" id="GO:0008757">
    <property type="term" value="F:S-adenosylmethionine-dependent methyltransferase activity"/>
    <property type="evidence" value="ECO:0007669"/>
    <property type="project" value="InterPro"/>
</dbReference>
<reference evidence="1" key="1">
    <citation type="journal article" date="2014" name="Int. J. Syst. Evol. Microbiol.">
        <title>Complete genome sequence of Corynebacterium casei LMG S-19264T (=DSM 44701T), isolated from a smear-ripened cheese.</title>
        <authorList>
            <consortium name="US DOE Joint Genome Institute (JGI-PGF)"/>
            <person name="Walter F."/>
            <person name="Albersmeier A."/>
            <person name="Kalinowski J."/>
            <person name="Ruckert C."/>
        </authorList>
    </citation>
    <scope>NUCLEOTIDE SEQUENCE</scope>
    <source>
        <strain evidence="1">CCM 8711</strain>
    </source>
</reference>
<dbReference type="Proteomes" id="UP000662074">
    <property type="component" value="Unassembled WGS sequence"/>
</dbReference>
<dbReference type="CDD" id="cd02440">
    <property type="entry name" value="AdoMet_MTases"/>
    <property type="match status" value="1"/>
</dbReference>
<dbReference type="GO" id="GO:0016811">
    <property type="term" value="F:hydrolase activity, acting on carbon-nitrogen (but not peptide) bonds, in linear amides"/>
    <property type="evidence" value="ECO:0007669"/>
    <property type="project" value="TreeGrafter"/>
</dbReference>
<dbReference type="Pfam" id="PF02585">
    <property type="entry name" value="PIG-L"/>
    <property type="match status" value="1"/>
</dbReference>
<dbReference type="InterPro" id="IPR024078">
    <property type="entry name" value="LmbE-like_dom_sf"/>
</dbReference>
<proteinExistence type="predicted"/>
<dbReference type="Gene3D" id="3.40.50.10320">
    <property type="entry name" value="LmbE-like"/>
    <property type="match status" value="1"/>
</dbReference>
<evidence type="ECO:0000313" key="1">
    <source>
        <dbReference type="EMBL" id="GGI50751.1"/>
    </source>
</evidence>
<dbReference type="Gene3D" id="3.40.50.150">
    <property type="entry name" value="Vaccinia Virus protein VP39"/>
    <property type="match status" value="1"/>
</dbReference>
<gene>
    <name evidence="1" type="ORF">GCM10011425_19630</name>
</gene>
<dbReference type="SUPFAM" id="SSF53335">
    <property type="entry name" value="S-adenosyl-L-methionine-dependent methyltransferases"/>
    <property type="match status" value="1"/>
</dbReference>
<dbReference type="GO" id="GO:0009312">
    <property type="term" value="P:oligosaccharide biosynthetic process"/>
    <property type="evidence" value="ECO:0007669"/>
    <property type="project" value="InterPro"/>
</dbReference>
<dbReference type="PANTHER" id="PTHR12993:SF29">
    <property type="entry name" value="BLR3841 PROTEIN"/>
    <property type="match status" value="1"/>
</dbReference>
<dbReference type="InterPro" id="IPR008715">
    <property type="entry name" value="SAM-MeTfrase_NodS-like"/>
</dbReference>
<dbReference type="InterPro" id="IPR003737">
    <property type="entry name" value="GlcNAc_PI_deacetylase-related"/>
</dbReference>
<protein>
    <recommendedName>
        <fullName evidence="3">Methyltransferase domain-containing protein</fullName>
    </recommendedName>
</protein>
<dbReference type="AlphaFoldDB" id="A0A917N1E1"/>
<keyword evidence="2" id="KW-1185">Reference proteome</keyword>
<sequence length="413" mass="47216">MVPHPDDESLGCGGLIALLRQQNCRVTIVVTTDGSQSHPNSVKFPKGDRIAIRKQEIEMALSVLMVSPKDIHFMNGKDAALPVKEDPDFFKYKNLLKEILVGVKPQLCLVPYELDPHCDHRATWQLLNSALSEIKNNGITVWEYPIWLYALAKPEDIPQLQEGELKYVEISSYLPQKTAAIHTHVSQITRLIDDDPEGFLLTADMIENFLTGKEYFLERATLQKEKTLSADYFQSLYQQTRDPWNFEASDYERQKYQTTLDFLPDSPYPNALEIGCSIGVLTSMLRTKCSHLLSIDISDTALQVAKERLKDYLEVEFEVRAIPHNFPDGNYDLVVMSEVGYYLSMPDLLLAKDKIVNSLVQGGTLILVHWTHYVVDYPLTGDQVHEVFLKDDRLLHKSFTRTTDYRLDVFTLI</sequence>
<dbReference type="PANTHER" id="PTHR12993">
    <property type="entry name" value="N-ACETYLGLUCOSAMINYL-PHOSPHATIDYLINOSITOL DE-N-ACETYLASE-RELATED"/>
    <property type="match status" value="1"/>
</dbReference>
<dbReference type="EMBL" id="BMDO01000004">
    <property type="protein sequence ID" value="GGI50751.1"/>
    <property type="molecule type" value="Genomic_DNA"/>
</dbReference>
<organism evidence="1 2">
    <name type="scientific">Mucilaginibacter galii</name>
    <dbReference type="NCBI Taxonomy" id="2005073"/>
    <lineage>
        <taxon>Bacteria</taxon>
        <taxon>Pseudomonadati</taxon>
        <taxon>Bacteroidota</taxon>
        <taxon>Sphingobacteriia</taxon>
        <taxon>Sphingobacteriales</taxon>
        <taxon>Sphingobacteriaceae</taxon>
        <taxon>Mucilaginibacter</taxon>
    </lineage>
</organism>
<dbReference type="Pfam" id="PF05401">
    <property type="entry name" value="NodS"/>
    <property type="match status" value="1"/>
</dbReference>
<evidence type="ECO:0000313" key="2">
    <source>
        <dbReference type="Proteomes" id="UP000662074"/>
    </source>
</evidence>